<accession>A0A7M3MGC5</accession>
<dbReference type="PANTHER" id="PTHR12277:SF81">
    <property type="entry name" value="PROTEIN ABHD13"/>
    <property type="match status" value="1"/>
</dbReference>
<keyword evidence="2" id="KW-0378">Hydrolase</keyword>
<dbReference type="OrthoDB" id="9777090at2"/>
<dbReference type="SUPFAM" id="SSF53474">
    <property type="entry name" value="alpha/beta-Hydrolases"/>
    <property type="match status" value="1"/>
</dbReference>
<comment type="caution">
    <text evidence="2">The sequence shown here is derived from an EMBL/GenBank/DDBJ whole genome shotgun (WGS) entry which is preliminary data.</text>
</comment>
<evidence type="ECO:0000313" key="3">
    <source>
        <dbReference type="Proteomes" id="UP000448292"/>
    </source>
</evidence>
<gene>
    <name evidence="2" type="ORF">DPQ33_06380</name>
</gene>
<organism evidence="2 3">
    <name type="scientific">Oceanidesulfovibrio indonesiensis</name>
    <dbReference type="NCBI Taxonomy" id="54767"/>
    <lineage>
        <taxon>Bacteria</taxon>
        <taxon>Pseudomonadati</taxon>
        <taxon>Thermodesulfobacteriota</taxon>
        <taxon>Desulfovibrionia</taxon>
        <taxon>Desulfovibrionales</taxon>
        <taxon>Desulfovibrionaceae</taxon>
        <taxon>Oceanidesulfovibrio</taxon>
    </lineage>
</organism>
<dbReference type="Pfam" id="PF00561">
    <property type="entry name" value="Abhydrolase_1"/>
    <property type="match status" value="1"/>
</dbReference>
<dbReference type="Gene3D" id="3.40.50.1820">
    <property type="entry name" value="alpha/beta hydrolase"/>
    <property type="match status" value="1"/>
</dbReference>
<protein>
    <submittedName>
        <fullName evidence="2">Alpha/beta hydrolase</fullName>
    </submittedName>
</protein>
<dbReference type="InterPro" id="IPR000073">
    <property type="entry name" value="AB_hydrolase_1"/>
</dbReference>
<dbReference type="RefSeq" id="WP_144302376.1">
    <property type="nucleotide sequence ID" value="NZ_QMIE01000004.1"/>
</dbReference>
<dbReference type="InterPro" id="IPR029058">
    <property type="entry name" value="AB_hydrolase_fold"/>
</dbReference>
<evidence type="ECO:0000259" key="1">
    <source>
        <dbReference type="Pfam" id="PF00561"/>
    </source>
</evidence>
<sequence length="271" mass="29596">MQIVFALAISFAGLCLLVYFMQSRLVFRPFKNLETDPSSIGLPYEDITLQAEDGTRIHAWFIPGTGNGAGGGLSGVFCHGNAGNLSHLLETMRILRQVGIDMLYFDYRGYGKSQGKPSEEGTAMDARAAYTWLVDEKGADPKRIVAWGRSLGGAVAARLADENEVGALVLETAFTSIPEIGSHMYPMLPARWLATIKLPTIEHLKRIRVPVLVAHGPSDETVPYAMGRKLFETAGEPKSFLELAGGHNDFFMVMGEDYVAGVELFLEGVPR</sequence>
<dbReference type="Proteomes" id="UP000448292">
    <property type="component" value="Unassembled WGS sequence"/>
</dbReference>
<name>A0A7M3MGC5_9BACT</name>
<reference evidence="2 3" key="1">
    <citation type="submission" date="2018-06" db="EMBL/GenBank/DDBJ databases">
        <title>Complete genome of Desulfovibrio indonesiensis P37SLT.</title>
        <authorList>
            <person name="Crispim J.S."/>
            <person name="Vidigal P.M.P."/>
            <person name="Silva L.C.F."/>
            <person name="Laguardia C.N."/>
            <person name="Araujo L.C."/>
            <person name="Dias R.S."/>
            <person name="Sousa M.P."/>
            <person name="Paula S.O."/>
            <person name="Silva C."/>
        </authorList>
    </citation>
    <scope>NUCLEOTIDE SEQUENCE [LARGE SCALE GENOMIC DNA]</scope>
    <source>
        <strain evidence="2 3">P37SLT</strain>
    </source>
</reference>
<feature type="domain" description="AB hydrolase-1" evidence="1">
    <location>
        <begin position="76"/>
        <end position="173"/>
    </location>
</feature>
<evidence type="ECO:0000313" key="2">
    <source>
        <dbReference type="EMBL" id="TVM18373.1"/>
    </source>
</evidence>
<dbReference type="AlphaFoldDB" id="A0A7M3MGC5"/>
<keyword evidence="3" id="KW-1185">Reference proteome</keyword>
<proteinExistence type="predicted"/>
<dbReference type="GO" id="GO:0016787">
    <property type="term" value="F:hydrolase activity"/>
    <property type="evidence" value="ECO:0007669"/>
    <property type="project" value="UniProtKB-KW"/>
</dbReference>
<dbReference type="PANTHER" id="PTHR12277">
    <property type="entry name" value="ALPHA/BETA HYDROLASE DOMAIN-CONTAINING PROTEIN"/>
    <property type="match status" value="1"/>
</dbReference>
<dbReference type="EMBL" id="QMIE01000004">
    <property type="protein sequence ID" value="TVM18373.1"/>
    <property type="molecule type" value="Genomic_DNA"/>
</dbReference>